<dbReference type="EC" id="1.1.1.169" evidence="4"/>
<gene>
    <name evidence="8" type="ORF">BCR36DRAFT_343955</name>
</gene>
<dbReference type="NCBIfam" id="TIGR00745">
    <property type="entry name" value="apbA_panE"/>
    <property type="match status" value="1"/>
</dbReference>
<keyword evidence="9" id="KW-1185">Reference proteome</keyword>
<comment type="similarity">
    <text evidence="1 4">Belongs to the ketopantoate reductase family.</text>
</comment>
<reference evidence="8 9" key="1">
    <citation type="submission" date="2016-08" db="EMBL/GenBank/DDBJ databases">
        <title>Genomes of anaerobic fungi encode conserved fungal cellulosomes for biomass hydrolysis.</title>
        <authorList>
            <consortium name="DOE Joint Genome Institute"/>
            <person name="Haitjema C.H."/>
            <person name="Gilmore S.P."/>
            <person name="Henske J.K."/>
            <person name="Solomon K.V."/>
            <person name="De Groot R."/>
            <person name="Kuo A."/>
            <person name="Mondo S.J."/>
            <person name="Salamov A.A."/>
            <person name="Labutti K."/>
            <person name="Zhao Z."/>
            <person name="Chiniquy J."/>
            <person name="Barry K."/>
            <person name="Brewer H.M."/>
            <person name="Purvine S.O."/>
            <person name="Wright A.T."/>
            <person name="Boxma B."/>
            <person name="Van Alen T."/>
            <person name="Hackstein J.H."/>
            <person name="Baker S.E."/>
            <person name="Grigoriev I.V."/>
            <person name="O'Malley M.A."/>
        </authorList>
    </citation>
    <scope>NUCLEOTIDE SEQUENCE [LARGE SCALE GENOMIC DNA]</scope>
    <source>
        <strain evidence="9">finn</strain>
    </source>
</reference>
<evidence type="ECO:0000313" key="8">
    <source>
        <dbReference type="EMBL" id="ORX58563.1"/>
    </source>
</evidence>
<comment type="caution">
    <text evidence="8">The sequence shown here is derived from an EMBL/GenBank/DDBJ whole genome shotgun (WGS) entry which is preliminary data.</text>
</comment>
<proteinExistence type="inferred from homology"/>
<dbReference type="Gene3D" id="3.40.50.720">
    <property type="entry name" value="NAD(P)-binding Rossmann-like Domain"/>
    <property type="match status" value="1"/>
</dbReference>
<reference evidence="8 9" key="2">
    <citation type="submission" date="2016-08" db="EMBL/GenBank/DDBJ databases">
        <title>Pervasive Adenine N6-methylation of Active Genes in Fungi.</title>
        <authorList>
            <consortium name="DOE Joint Genome Institute"/>
            <person name="Mondo S.J."/>
            <person name="Dannebaum R.O."/>
            <person name="Kuo R.C."/>
            <person name="Labutti K."/>
            <person name="Haridas S."/>
            <person name="Kuo A."/>
            <person name="Salamov A."/>
            <person name="Ahrendt S.R."/>
            <person name="Lipzen A."/>
            <person name="Sullivan W."/>
            <person name="Andreopoulos W.B."/>
            <person name="Clum A."/>
            <person name="Lindquist E."/>
            <person name="Daum C."/>
            <person name="Ramamoorthy G.K."/>
            <person name="Gryganskyi A."/>
            <person name="Culley D."/>
            <person name="Magnuson J.K."/>
            <person name="James T.Y."/>
            <person name="O'Malley M.A."/>
            <person name="Stajich J.E."/>
            <person name="Spatafora J.W."/>
            <person name="Visel A."/>
            <person name="Grigoriev I.V."/>
        </authorList>
    </citation>
    <scope>NUCLEOTIDE SEQUENCE [LARGE SCALE GENOMIC DNA]</scope>
    <source>
        <strain evidence="9">finn</strain>
    </source>
</reference>
<evidence type="ECO:0000259" key="7">
    <source>
        <dbReference type="Pfam" id="PF08546"/>
    </source>
</evidence>
<dbReference type="InterPro" id="IPR008927">
    <property type="entry name" value="6-PGluconate_DH-like_C_sf"/>
</dbReference>
<dbReference type="InterPro" id="IPR013328">
    <property type="entry name" value="6PGD_dom2"/>
</dbReference>
<dbReference type="SUPFAM" id="SSF51735">
    <property type="entry name" value="NAD(P)-binding Rossmann-fold domains"/>
    <property type="match status" value="1"/>
</dbReference>
<evidence type="ECO:0000256" key="1">
    <source>
        <dbReference type="ARBA" id="ARBA00007870"/>
    </source>
</evidence>
<evidence type="ECO:0000256" key="5">
    <source>
        <dbReference type="SAM" id="SignalP"/>
    </source>
</evidence>
<keyword evidence="2 4" id="KW-0521">NADP</keyword>
<dbReference type="Pfam" id="PF02558">
    <property type="entry name" value="ApbA"/>
    <property type="match status" value="1"/>
</dbReference>
<accession>A0A1Y1VKF7</accession>
<evidence type="ECO:0000313" key="9">
    <source>
        <dbReference type="Proteomes" id="UP000193719"/>
    </source>
</evidence>
<sequence length="326" mass="37081">MNILIIGTGAIGVALGASMISQGANVSFFAREETAKAIKENGIKRTGLFTNYEFTPEQYKVYIDYKEIPKSEFDFVLIASKTTANDDISKSLNSNRSILKPNSKIIIFQNGFGNDELYIRFFSKEQIFCARVITGFIRPKRHISEITVHTAPILLGSLQKDDNGNIFSSKPVEIISKMINDSGIPSETTEELEKYLWAKMLYNCSLNPLSAILRVNYGKLTESEYSVNIMNKIIEEIFNVIKASGYHTFWSTPKEYQDLFYSKLVPDTYNHRSSTLQDILKKQKTEIDTLTGKVIELSEKYNVDVTVNKTIYNIIKTIESDFLIFK</sequence>
<evidence type="ECO:0000259" key="6">
    <source>
        <dbReference type="Pfam" id="PF02558"/>
    </source>
</evidence>
<dbReference type="InterPro" id="IPR051402">
    <property type="entry name" value="KPR-Related"/>
</dbReference>
<feature type="domain" description="Ketopantoate reductase C-terminal" evidence="7">
    <location>
        <begin position="192"/>
        <end position="319"/>
    </location>
</feature>
<organism evidence="8 9">
    <name type="scientific">Piromyces finnis</name>
    <dbReference type="NCBI Taxonomy" id="1754191"/>
    <lineage>
        <taxon>Eukaryota</taxon>
        <taxon>Fungi</taxon>
        <taxon>Fungi incertae sedis</taxon>
        <taxon>Chytridiomycota</taxon>
        <taxon>Chytridiomycota incertae sedis</taxon>
        <taxon>Neocallimastigomycetes</taxon>
        <taxon>Neocallimastigales</taxon>
        <taxon>Neocallimastigaceae</taxon>
        <taxon>Piromyces</taxon>
    </lineage>
</organism>
<dbReference type="Gene3D" id="1.10.1040.10">
    <property type="entry name" value="N-(1-d-carboxylethyl)-l-norvaline Dehydrogenase, domain 2"/>
    <property type="match status" value="1"/>
</dbReference>
<dbReference type="Pfam" id="PF08546">
    <property type="entry name" value="ApbA_C"/>
    <property type="match status" value="1"/>
</dbReference>
<dbReference type="InterPro" id="IPR013752">
    <property type="entry name" value="KPA_reductase"/>
</dbReference>
<comment type="catalytic activity">
    <reaction evidence="4">
        <text>(R)-pantoate + NADP(+) = 2-dehydropantoate + NADPH + H(+)</text>
        <dbReference type="Rhea" id="RHEA:16233"/>
        <dbReference type="ChEBI" id="CHEBI:11561"/>
        <dbReference type="ChEBI" id="CHEBI:15378"/>
        <dbReference type="ChEBI" id="CHEBI:15980"/>
        <dbReference type="ChEBI" id="CHEBI:57783"/>
        <dbReference type="ChEBI" id="CHEBI:58349"/>
        <dbReference type="EC" id="1.1.1.169"/>
    </reaction>
</comment>
<name>A0A1Y1VKF7_9FUNG</name>
<dbReference type="PANTHER" id="PTHR21708:SF26">
    <property type="entry name" value="2-DEHYDROPANTOATE 2-REDUCTASE"/>
    <property type="match status" value="1"/>
</dbReference>
<dbReference type="OrthoDB" id="73846at2759"/>
<dbReference type="EMBL" id="MCFH01000004">
    <property type="protein sequence ID" value="ORX58563.1"/>
    <property type="molecule type" value="Genomic_DNA"/>
</dbReference>
<comment type="function">
    <text evidence="4">Catalyzes the NADPH-dependent reduction of ketopantoate into pantoic acid.</text>
</comment>
<dbReference type="PANTHER" id="PTHR21708">
    <property type="entry name" value="PROBABLE 2-DEHYDROPANTOATE 2-REDUCTASE"/>
    <property type="match status" value="1"/>
</dbReference>
<dbReference type="GO" id="GO:0015940">
    <property type="term" value="P:pantothenate biosynthetic process"/>
    <property type="evidence" value="ECO:0007669"/>
    <property type="project" value="InterPro"/>
</dbReference>
<dbReference type="SUPFAM" id="SSF48179">
    <property type="entry name" value="6-phosphogluconate dehydrogenase C-terminal domain-like"/>
    <property type="match status" value="1"/>
</dbReference>
<dbReference type="InterPro" id="IPR003710">
    <property type="entry name" value="ApbA"/>
</dbReference>
<keyword evidence="5" id="KW-0732">Signal</keyword>
<feature type="domain" description="Ketopantoate reductase N-terminal" evidence="6">
    <location>
        <begin position="3"/>
        <end position="146"/>
    </location>
</feature>
<feature type="signal peptide" evidence="5">
    <location>
        <begin position="1"/>
        <end position="16"/>
    </location>
</feature>
<evidence type="ECO:0000256" key="4">
    <source>
        <dbReference type="RuleBase" id="RU362068"/>
    </source>
</evidence>
<protein>
    <recommendedName>
        <fullName evidence="4">2-dehydropantoate 2-reductase</fullName>
        <ecNumber evidence="4">1.1.1.169</ecNumber>
    </recommendedName>
    <alternativeName>
        <fullName evidence="4">Ketopantoate reductase</fullName>
    </alternativeName>
</protein>
<dbReference type="STRING" id="1754191.A0A1Y1VKF7"/>
<dbReference type="InterPro" id="IPR036291">
    <property type="entry name" value="NAD(P)-bd_dom_sf"/>
</dbReference>
<dbReference type="GO" id="GO:0008677">
    <property type="term" value="F:2-dehydropantoate 2-reductase activity"/>
    <property type="evidence" value="ECO:0007669"/>
    <property type="project" value="UniProtKB-EC"/>
</dbReference>
<dbReference type="Proteomes" id="UP000193719">
    <property type="component" value="Unassembled WGS sequence"/>
</dbReference>
<feature type="chain" id="PRO_5012666057" description="2-dehydropantoate 2-reductase" evidence="5">
    <location>
        <begin position="17"/>
        <end position="326"/>
    </location>
</feature>
<keyword evidence="3 4" id="KW-0560">Oxidoreductase</keyword>
<dbReference type="InterPro" id="IPR013332">
    <property type="entry name" value="KPR_N"/>
</dbReference>
<dbReference type="GO" id="GO:0005737">
    <property type="term" value="C:cytoplasm"/>
    <property type="evidence" value="ECO:0007669"/>
    <property type="project" value="TreeGrafter"/>
</dbReference>
<evidence type="ECO:0000256" key="3">
    <source>
        <dbReference type="ARBA" id="ARBA00023002"/>
    </source>
</evidence>
<evidence type="ECO:0000256" key="2">
    <source>
        <dbReference type="ARBA" id="ARBA00022857"/>
    </source>
</evidence>
<dbReference type="AlphaFoldDB" id="A0A1Y1VKF7"/>